<dbReference type="GO" id="GO:0016757">
    <property type="term" value="F:glycosyltransferase activity"/>
    <property type="evidence" value="ECO:0007669"/>
    <property type="project" value="InterPro"/>
</dbReference>
<gene>
    <name evidence="2" type="ORF">BCV70DRAFT_22056</name>
</gene>
<dbReference type="OrthoDB" id="2014201at2759"/>
<feature type="region of interest" description="Disordered" evidence="1">
    <location>
        <begin position="1"/>
        <end position="20"/>
    </location>
</feature>
<dbReference type="InParanoid" id="A0A317Y0I3"/>
<dbReference type="InterPro" id="IPR002495">
    <property type="entry name" value="Glyco_trans_8"/>
</dbReference>
<protein>
    <submittedName>
        <fullName evidence="2">Galactinol synthase</fullName>
    </submittedName>
</protein>
<keyword evidence="3" id="KW-1185">Reference proteome</keyword>
<evidence type="ECO:0000313" key="2">
    <source>
        <dbReference type="EMBL" id="PWZ03700.1"/>
    </source>
</evidence>
<dbReference type="InterPro" id="IPR029044">
    <property type="entry name" value="Nucleotide-diphossugar_trans"/>
</dbReference>
<dbReference type="STRING" id="1882483.A0A317Y0I3"/>
<feature type="compositionally biased region" description="Low complexity" evidence="1">
    <location>
        <begin position="1"/>
        <end position="13"/>
    </location>
</feature>
<dbReference type="Pfam" id="PF01501">
    <property type="entry name" value="Glyco_transf_8"/>
    <property type="match status" value="1"/>
</dbReference>
<dbReference type="Proteomes" id="UP000246740">
    <property type="component" value="Unassembled WGS sequence"/>
</dbReference>
<organism evidence="2 3">
    <name type="scientific">Testicularia cyperi</name>
    <dbReference type="NCBI Taxonomy" id="1882483"/>
    <lineage>
        <taxon>Eukaryota</taxon>
        <taxon>Fungi</taxon>
        <taxon>Dikarya</taxon>
        <taxon>Basidiomycota</taxon>
        <taxon>Ustilaginomycotina</taxon>
        <taxon>Ustilaginomycetes</taxon>
        <taxon>Ustilaginales</taxon>
        <taxon>Anthracoideaceae</taxon>
        <taxon>Testicularia</taxon>
    </lineage>
</organism>
<dbReference type="CDD" id="cd02537">
    <property type="entry name" value="GT8_Glycogenin"/>
    <property type="match status" value="1"/>
</dbReference>
<dbReference type="SUPFAM" id="SSF53448">
    <property type="entry name" value="Nucleotide-diphospho-sugar transferases"/>
    <property type="match status" value="1"/>
</dbReference>
<dbReference type="EMBL" id="KZ819188">
    <property type="protein sequence ID" value="PWZ03700.1"/>
    <property type="molecule type" value="Genomic_DNA"/>
</dbReference>
<proteinExistence type="predicted"/>
<dbReference type="PANTHER" id="PTHR11183">
    <property type="entry name" value="GLYCOGENIN SUBFAMILY MEMBER"/>
    <property type="match status" value="1"/>
</dbReference>
<evidence type="ECO:0000313" key="3">
    <source>
        <dbReference type="Proteomes" id="UP000246740"/>
    </source>
</evidence>
<dbReference type="Gene3D" id="3.90.550.10">
    <property type="entry name" value="Spore Coat Polysaccharide Biosynthesis Protein SpsA, Chain A"/>
    <property type="match status" value="1"/>
</dbReference>
<reference evidence="2 3" key="1">
    <citation type="journal article" date="2018" name="Mol. Biol. Evol.">
        <title>Broad Genomic Sampling Reveals a Smut Pathogenic Ancestry of the Fungal Clade Ustilaginomycotina.</title>
        <authorList>
            <person name="Kijpornyongpan T."/>
            <person name="Mondo S.J."/>
            <person name="Barry K."/>
            <person name="Sandor L."/>
            <person name="Lee J."/>
            <person name="Lipzen A."/>
            <person name="Pangilinan J."/>
            <person name="LaButti K."/>
            <person name="Hainaut M."/>
            <person name="Henrissat B."/>
            <person name="Grigoriev I.V."/>
            <person name="Spatafora J.W."/>
            <person name="Aime M.C."/>
        </authorList>
    </citation>
    <scope>NUCLEOTIDE SEQUENCE [LARGE SCALE GENOMIC DNA]</scope>
    <source>
        <strain evidence="2 3">MCA 3645</strain>
    </source>
</reference>
<sequence>MTIGAANPATNGTGTNGHGNGTAPRCAWATLMTSEHLLPGLVVFAESLLVTHGSQYPLVVMVTSKLSERGRAIIGSLHPSVVVRDIEPIYPASVATSLAYARFNEVWTKLRAFDLDEYDRVVLVDSDMLVRRNMDELFSLSSVFDRTDGKTAMAASWACTCNPNRIPTYPAEWIPANCGFTPQSHPDSLHSPPQPDVSTPEPAKLVNSGLVVLSPSASLMQEMIEVINTDPRIPGYRFPDQDFLANFFNEHSSRTIQYLPWTYNALKKLRLVHPNLWRDQEVRNVHYILDKPWSLGQPGSANNPIEKDADHEIHSWWWSAFHDLQSKILNSPTQVLKPNKNAALSVSPRDWNDCVVSYVNL</sequence>
<accession>A0A317Y0I3</accession>
<dbReference type="AlphaFoldDB" id="A0A317Y0I3"/>
<name>A0A317Y0I3_9BASI</name>
<dbReference type="InterPro" id="IPR050587">
    <property type="entry name" value="GNT1/Glycosyltrans_8"/>
</dbReference>
<evidence type="ECO:0000256" key="1">
    <source>
        <dbReference type="SAM" id="MobiDB-lite"/>
    </source>
</evidence>
<dbReference type="FunCoup" id="A0A317Y0I3">
    <property type="interactions" value="569"/>
</dbReference>